<dbReference type="EMBL" id="JAMGSI010000001">
    <property type="protein sequence ID" value="MCL6655844.1"/>
    <property type="molecule type" value="Genomic_DNA"/>
</dbReference>
<protein>
    <submittedName>
        <fullName evidence="1">Uncharacterized protein</fullName>
    </submittedName>
</protein>
<reference evidence="1 2" key="1">
    <citation type="submission" date="2022-03" db="EMBL/GenBank/DDBJ databases">
        <title>Taxonomic description of new species and reclassification of some bacterial strains.</title>
        <authorList>
            <person name="Ndongo S."/>
        </authorList>
    </citation>
    <scope>NUCLEOTIDE SEQUENCE [LARGE SCALE GENOMIC DNA]</scope>
    <source>
        <strain evidence="1 2">Marseille-P6666</strain>
    </source>
</reference>
<sequence>MNENPAKHPFYVIIDDMASTLNRMPLSAAEITDLASSIRDGLRQAQNPNLIYFLSESVDLSPKSRDVGNIDESRLHEEVERVIGEVIVLSQFDLYEMNSRITFARHCLEIADTLDALACRIRNYIV</sequence>
<evidence type="ECO:0000313" key="2">
    <source>
        <dbReference type="Proteomes" id="UP001202031"/>
    </source>
</evidence>
<name>A0ABT0R436_9BACT</name>
<gene>
    <name evidence="1" type="ORF">M8N44_00745</name>
</gene>
<comment type="caution">
    <text evidence="1">The sequence shown here is derived from an EMBL/GenBank/DDBJ whole genome shotgun (WGS) entry which is preliminary data.</text>
</comment>
<dbReference type="Proteomes" id="UP001202031">
    <property type="component" value="Unassembled WGS sequence"/>
</dbReference>
<accession>A0ABT0R436</accession>
<dbReference type="GeneID" id="84022364"/>
<keyword evidence="2" id="KW-1185">Reference proteome</keyword>
<dbReference type="RefSeq" id="WP_215709426.1">
    <property type="nucleotide sequence ID" value="NZ_CP072019.1"/>
</dbReference>
<proteinExistence type="predicted"/>
<evidence type="ECO:0000313" key="1">
    <source>
        <dbReference type="EMBL" id="MCL6655844.1"/>
    </source>
</evidence>
<organism evidence="1 2">
    <name type="scientific">Akkermansia massiliensis</name>
    <dbReference type="NCBI Taxonomy" id="2927224"/>
    <lineage>
        <taxon>Bacteria</taxon>
        <taxon>Pseudomonadati</taxon>
        <taxon>Verrucomicrobiota</taxon>
        <taxon>Verrucomicrobiia</taxon>
        <taxon>Verrucomicrobiales</taxon>
        <taxon>Akkermansiaceae</taxon>
        <taxon>Akkermansia</taxon>
    </lineage>
</organism>